<feature type="compositionally biased region" description="Polar residues" evidence="7">
    <location>
        <begin position="475"/>
        <end position="493"/>
    </location>
</feature>
<feature type="region of interest" description="Disordered" evidence="7">
    <location>
        <begin position="475"/>
        <end position="497"/>
    </location>
</feature>
<dbReference type="InterPro" id="IPR029018">
    <property type="entry name" value="Hex-like_dom2"/>
</dbReference>
<evidence type="ECO:0000313" key="11">
    <source>
        <dbReference type="EMBL" id="AOZ73127.1"/>
    </source>
</evidence>
<feature type="compositionally biased region" description="Basic and acidic residues" evidence="7">
    <location>
        <begin position="1264"/>
        <end position="1277"/>
    </location>
</feature>
<keyword evidence="8" id="KW-0732">Signal</keyword>
<dbReference type="Gene3D" id="3.30.379.10">
    <property type="entry name" value="Chitobiase/beta-hexosaminidase domain 2-like"/>
    <property type="match status" value="1"/>
</dbReference>
<dbReference type="GO" id="GO:0004563">
    <property type="term" value="F:beta-N-acetylhexosaminidase activity"/>
    <property type="evidence" value="ECO:0007669"/>
    <property type="project" value="UniProtKB-EC"/>
</dbReference>
<dbReference type="PANTHER" id="PTHR22600:SF57">
    <property type="entry name" value="BETA-N-ACETYLHEXOSAMINIDASE"/>
    <property type="match status" value="1"/>
</dbReference>
<evidence type="ECO:0000256" key="1">
    <source>
        <dbReference type="ARBA" id="ARBA00001231"/>
    </source>
</evidence>
<dbReference type="InterPro" id="IPR000421">
    <property type="entry name" value="FA58C"/>
</dbReference>
<dbReference type="SUPFAM" id="SSF49785">
    <property type="entry name" value="Galactose-binding domain-like"/>
    <property type="match status" value="2"/>
</dbReference>
<dbReference type="InterPro" id="IPR017853">
    <property type="entry name" value="GH"/>
</dbReference>
<feature type="domain" description="SLH" evidence="10">
    <location>
        <begin position="1500"/>
        <end position="1564"/>
    </location>
</feature>
<comment type="similarity">
    <text evidence="2">Belongs to the glycosyl hydrolase 20 family.</text>
</comment>
<keyword evidence="12" id="KW-1185">Reference proteome</keyword>
<dbReference type="Gene3D" id="3.20.20.80">
    <property type="entry name" value="Glycosidases"/>
    <property type="match status" value="1"/>
</dbReference>
<dbReference type="EC" id="3.2.1.52" evidence="3"/>
<name>A0A1D9MLE9_9ACTO</name>
<dbReference type="PRINTS" id="PR00738">
    <property type="entry name" value="GLHYDRLASE20"/>
</dbReference>
<feature type="compositionally biased region" description="Basic and acidic residues" evidence="7">
    <location>
        <begin position="1236"/>
        <end position="1257"/>
    </location>
</feature>
<dbReference type="GO" id="GO:0005975">
    <property type="term" value="P:carbohydrate metabolic process"/>
    <property type="evidence" value="ECO:0007669"/>
    <property type="project" value="InterPro"/>
</dbReference>
<gene>
    <name evidence="11" type="ORF">BK816_07340</name>
</gene>
<feature type="signal peptide" evidence="8">
    <location>
        <begin position="1"/>
        <end position="20"/>
    </location>
</feature>
<dbReference type="EMBL" id="CP017812">
    <property type="protein sequence ID" value="AOZ73127.1"/>
    <property type="molecule type" value="Genomic_DNA"/>
</dbReference>
<feature type="compositionally biased region" description="Pro residues" evidence="7">
    <location>
        <begin position="1295"/>
        <end position="1361"/>
    </location>
</feature>
<evidence type="ECO:0000256" key="4">
    <source>
        <dbReference type="ARBA" id="ARBA00022801"/>
    </source>
</evidence>
<sequence>MSAVALLTAGASLTAPLAQAAPQPASPVVAETPTTNVAVNVAAASNGGRVTTSGREVQEKWGPEKLIDGVINPEASGAEESRWSSNYDDNAWATVTFREASKLDHVNLHWETACPKKWDLLLKAEGSEDFVKVASSDAQECPVKHESSKFVFKLSGEQAEKKYTAMKLQVRERTPIGGRKWGASLWEMEAWTGPEPAPAPTPANRDSNYGLVPLPAHLEETAGQSFTLTDQTKIVAPSDLANEANLLAQSLRTATGFPLPVVETAEGNGNITLRKGTVEGYAGKPEAYSLVTTPDGVTITGVSNHGVFNGTATLRQLFPGFINMKQEVIKDWVAPAVQIKDAPRYSYRGVGLDIARSFVPKEDIEKLIDNLAMFKMSVLHLHLADDQGWRIEITNEGRADGDDIDYTKLTEVSGKTAMWAHEKQSSREQGRTGYLTQQDYKDLQEYAAKRHIEIIPEIDVPGHTNAAVHAIPQLNTPGSHHAGTEQQPTSPANGTGAVGWSYLDPESPATDAFLKHVFGQLAGMTKSNRIHIGGDEPHQFEHRYGQAKYNAFLGKVLDIVHNNNKTALGWNEISNATTLREGDIMHYWTGSAEPTKRAIRNRNAKVLLSKPAESYLDQKYTSKTPLALNWACQGNCDFPRYYNWNPKTFLGMGTDDPIVGTEAVLWSETVRGLDQVEFLTFMRALSHAEIGWTPQDLRNLTSFKKRVAEVAIDLNSNNTNFYDGPATEWNYDVAGVKSTALTTGSNIQLGYLSAPGTKLADNGKKVVTDTVNDEDGTSKSKVGEGKTVEINWGDGSPVENATLTPKLARSAYNASSLYAISATHTFATAGEKDVTLTIGDKTVKAKVNVVESGTPTAPIFQPWQPTGQPKVVSQTEYAVPAGRLKLHVENFEPNKFAEVTLGKYNLGQIRPDTDGTRDMFIYVLPDVPAGVYDLKVTQGDKVATTKVTIWGPETPKLQNPIDGLTVAAYSSQAENETAPNGFATAAIDGDVNTFWHTRWADPADHFPHFISLNLNKTCKVDALQYFPRKGNTNTRIKDYEVYVSADGQNWGEAVAKGSFKAGEQPQVVSFDAKPGNFVKLVGLNSHNGDDFAGAGEIMVGGLCGEQTGPALKVTAPEVDQEVAEDGSTTVTVEPGANVTFKLENGPDSGQISVWTYDDHQVLAYTDLSAEKQDVTIEAPAAGQSQKLVVVTPAGRFVVTVKAEKKPEPTPEPTKEPTPEPTKEPTVEPTVEPTPEPTKEPTPEPTKEPTVEPTKEPTVEPTPEVTKEPTPEPTKEPTPEQPKPPVKPEPTKEPAPKPQPPVKPTPEQPKPPVKPEPTPVLPDPKPEPKPLPPVKPQPPVKPEPTPAPVKPTPEQPKPPVKPEPTKEPAPKPQPPVKPTPEQPKPPVKPEPTPAPKPPVKPEPTPAPKPPVKPEPTPVLPDPKPEPKPLPPVKPKPPVKPEPTKEPAPVPAPKPDPTPVKPEPKPVPKPVPVKPVPVPVKPAPKPEPEVLDPFLVRASVPVFSVAKDVPSGALFAGEIKWMYEAGITTGFNSDQTFRPAVGIDREAMAAFLYRLAGRPDVKGYRPVFKDVDQKRTLFWREIQWMHDAGISTGWADGTYRPYQPVNRDAMAAFMYRFCAKFEDKCSKHVNPNKLVVNEPVPFKDVNAKTLHHKAIAWMRRANISTGWADGTYRPVQPIERRAMAAFIFRMVHNGTVK</sequence>
<dbReference type="PANTHER" id="PTHR22600">
    <property type="entry name" value="BETA-HEXOSAMINIDASE"/>
    <property type="match status" value="1"/>
</dbReference>
<evidence type="ECO:0000256" key="5">
    <source>
        <dbReference type="ARBA" id="ARBA00023295"/>
    </source>
</evidence>
<evidence type="ECO:0000256" key="3">
    <source>
        <dbReference type="ARBA" id="ARBA00012663"/>
    </source>
</evidence>
<evidence type="ECO:0000256" key="6">
    <source>
        <dbReference type="PIRSR" id="PIRSR625705-1"/>
    </source>
</evidence>
<dbReference type="InterPro" id="IPR025705">
    <property type="entry name" value="Beta_hexosaminidase_sua/sub"/>
</dbReference>
<feature type="compositionally biased region" description="Pro residues" evidence="7">
    <location>
        <begin position="1278"/>
        <end position="1287"/>
    </location>
</feature>
<evidence type="ECO:0000256" key="2">
    <source>
        <dbReference type="ARBA" id="ARBA00006285"/>
    </source>
</evidence>
<evidence type="ECO:0000256" key="7">
    <source>
        <dbReference type="SAM" id="MobiDB-lite"/>
    </source>
</evidence>
<dbReference type="Gene3D" id="2.60.120.260">
    <property type="entry name" value="Galactose-binding domain-like"/>
    <property type="match status" value="2"/>
</dbReference>
<reference evidence="11 12" key="1">
    <citation type="submission" date="2016-10" db="EMBL/GenBank/DDBJ databases">
        <title>Actinomyces aegypiusis sp. nov., isolated from the Aegypius monachus in Qinghai Tibet Plateau China.</title>
        <authorList>
            <person name="Wang Y."/>
        </authorList>
    </citation>
    <scope>NUCLEOTIDE SEQUENCE [LARGE SCALE GENOMIC DNA]</scope>
    <source>
        <strain evidence="11 12">VUL4_3</strain>
    </source>
</reference>
<dbReference type="Pfam" id="PF00728">
    <property type="entry name" value="Glyco_hydro_20"/>
    <property type="match status" value="1"/>
</dbReference>
<dbReference type="KEGG" id="avu:BK816_07340"/>
<dbReference type="InterPro" id="IPR001119">
    <property type="entry name" value="SLH_dom"/>
</dbReference>
<feature type="active site" description="Proton donor" evidence="6">
    <location>
        <position position="536"/>
    </location>
</feature>
<dbReference type="Proteomes" id="UP000176288">
    <property type="component" value="Chromosome"/>
</dbReference>
<feature type="region of interest" description="Disordered" evidence="7">
    <location>
        <begin position="1200"/>
        <end position="1474"/>
    </location>
</feature>
<dbReference type="InterPro" id="IPR015883">
    <property type="entry name" value="Glyco_hydro_20_cat"/>
</dbReference>
<dbReference type="Pfam" id="PF02838">
    <property type="entry name" value="Glyco_hydro_20b"/>
    <property type="match status" value="1"/>
</dbReference>
<feature type="compositionally biased region" description="Pro residues" evidence="7">
    <location>
        <begin position="1369"/>
        <end position="1474"/>
    </location>
</feature>
<comment type="catalytic activity">
    <reaction evidence="1">
        <text>Hydrolysis of terminal non-reducing N-acetyl-D-hexosamine residues in N-acetyl-beta-D-hexosaminides.</text>
        <dbReference type="EC" id="3.2.1.52"/>
    </reaction>
</comment>
<keyword evidence="5" id="KW-0326">Glycosidase</keyword>
<dbReference type="Pfam" id="PF00754">
    <property type="entry name" value="F5_F8_type_C"/>
    <property type="match status" value="1"/>
</dbReference>
<evidence type="ECO:0000313" key="12">
    <source>
        <dbReference type="Proteomes" id="UP000176288"/>
    </source>
</evidence>
<feature type="domain" description="SLH" evidence="10">
    <location>
        <begin position="1636"/>
        <end position="1695"/>
    </location>
</feature>
<accession>A0A1D9MLE9</accession>
<dbReference type="InterPro" id="IPR008979">
    <property type="entry name" value="Galactose-bd-like_sf"/>
</dbReference>
<protein>
    <recommendedName>
        <fullName evidence="3">beta-N-acetylhexosaminidase</fullName>
        <ecNumber evidence="3">3.2.1.52</ecNumber>
    </recommendedName>
</protein>
<dbReference type="GO" id="GO:0016020">
    <property type="term" value="C:membrane"/>
    <property type="evidence" value="ECO:0007669"/>
    <property type="project" value="TreeGrafter"/>
</dbReference>
<evidence type="ECO:0000259" key="10">
    <source>
        <dbReference type="PROSITE" id="PS51272"/>
    </source>
</evidence>
<dbReference type="InterPro" id="IPR015882">
    <property type="entry name" value="HEX_bac_N"/>
</dbReference>
<dbReference type="SUPFAM" id="SSF51445">
    <property type="entry name" value="(Trans)glycosidases"/>
    <property type="match status" value="1"/>
</dbReference>
<dbReference type="Pfam" id="PF00395">
    <property type="entry name" value="SLH"/>
    <property type="match status" value="3"/>
</dbReference>
<dbReference type="STRING" id="1912795.BK816_07340"/>
<feature type="chain" id="PRO_5009443745" description="beta-N-acetylhexosaminidase" evidence="8">
    <location>
        <begin position="21"/>
        <end position="1695"/>
    </location>
</feature>
<dbReference type="PROSITE" id="PS50022">
    <property type="entry name" value="FA58C_3"/>
    <property type="match status" value="1"/>
</dbReference>
<keyword evidence="4" id="KW-0378">Hydrolase</keyword>
<feature type="domain" description="F5/8 type C" evidence="9">
    <location>
        <begin position="949"/>
        <end position="1050"/>
    </location>
</feature>
<dbReference type="GO" id="GO:0030203">
    <property type="term" value="P:glycosaminoglycan metabolic process"/>
    <property type="evidence" value="ECO:0007669"/>
    <property type="project" value="TreeGrafter"/>
</dbReference>
<feature type="domain" description="SLH" evidence="10">
    <location>
        <begin position="1566"/>
        <end position="1626"/>
    </location>
</feature>
<dbReference type="PROSITE" id="PS51272">
    <property type="entry name" value="SLH"/>
    <property type="match status" value="3"/>
</dbReference>
<dbReference type="SUPFAM" id="SSF55545">
    <property type="entry name" value="beta-N-acetylhexosaminidase-like domain"/>
    <property type="match status" value="1"/>
</dbReference>
<organism evidence="11 12">
    <name type="scientific">Boudabousia tangfeifanii</name>
    <dbReference type="NCBI Taxonomy" id="1912795"/>
    <lineage>
        <taxon>Bacteria</taxon>
        <taxon>Bacillati</taxon>
        <taxon>Actinomycetota</taxon>
        <taxon>Actinomycetes</taxon>
        <taxon>Actinomycetales</taxon>
        <taxon>Actinomycetaceae</taxon>
        <taxon>Boudabousia</taxon>
    </lineage>
</organism>
<feature type="compositionally biased region" description="Basic and acidic residues" evidence="7">
    <location>
        <begin position="1201"/>
        <end position="1225"/>
    </location>
</feature>
<proteinExistence type="inferred from homology"/>
<evidence type="ECO:0000259" key="9">
    <source>
        <dbReference type="PROSITE" id="PS50022"/>
    </source>
</evidence>
<evidence type="ECO:0000256" key="8">
    <source>
        <dbReference type="SAM" id="SignalP"/>
    </source>
</evidence>